<feature type="region of interest" description="Disordered" evidence="1">
    <location>
        <begin position="923"/>
        <end position="962"/>
    </location>
</feature>
<feature type="compositionally biased region" description="Low complexity" evidence="1">
    <location>
        <begin position="927"/>
        <end position="937"/>
    </location>
</feature>
<dbReference type="OrthoDB" id="6630609at2759"/>
<accession>A0A9P0H9B9</accession>
<feature type="region of interest" description="Disordered" evidence="1">
    <location>
        <begin position="1080"/>
        <end position="1179"/>
    </location>
</feature>
<feature type="compositionally biased region" description="Polar residues" evidence="1">
    <location>
        <begin position="1080"/>
        <end position="1090"/>
    </location>
</feature>
<feature type="compositionally biased region" description="Basic and acidic residues" evidence="1">
    <location>
        <begin position="1105"/>
        <end position="1126"/>
    </location>
</feature>
<feature type="region of interest" description="Disordered" evidence="1">
    <location>
        <begin position="761"/>
        <end position="805"/>
    </location>
</feature>
<keyword evidence="2" id="KW-0732">Signal</keyword>
<feature type="chain" id="PRO_5040109970" description="Neuropeptide" evidence="2">
    <location>
        <begin position="17"/>
        <end position="1382"/>
    </location>
</feature>
<proteinExistence type="predicted"/>
<feature type="region of interest" description="Disordered" evidence="1">
    <location>
        <begin position="1013"/>
        <end position="1043"/>
    </location>
</feature>
<feature type="compositionally biased region" description="Polar residues" evidence="1">
    <location>
        <begin position="1064"/>
        <end position="1073"/>
    </location>
</feature>
<organism evidence="3 4">
    <name type="scientific">Nezara viridula</name>
    <name type="common">Southern green stink bug</name>
    <name type="synonym">Cimex viridulus</name>
    <dbReference type="NCBI Taxonomy" id="85310"/>
    <lineage>
        <taxon>Eukaryota</taxon>
        <taxon>Metazoa</taxon>
        <taxon>Ecdysozoa</taxon>
        <taxon>Arthropoda</taxon>
        <taxon>Hexapoda</taxon>
        <taxon>Insecta</taxon>
        <taxon>Pterygota</taxon>
        <taxon>Neoptera</taxon>
        <taxon>Paraneoptera</taxon>
        <taxon>Hemiptera</taxon>
        <taxon>Heteroptera</taxon>
        <taxon>Panheteroptera</taxon>
        <taxon>Pentatomomorpha</taxon>
        <taxon>Pentatomoidea</taxon>
        <taxon>Pentatomidae</taxon>
        <taxon>Pentatominae</taxon>
        <taxon>Nezara</taxon>
    </lineage>
</organism>
<feature type="compositionally biased region" description="Basic residues" evidence="1">
    <location>
        <begin position="375"/>
        <end position="395"/>
    </location>
</feature>
<reference evidence="3" key="1">
    <citation type="submission" date="2022-01" db="EMBL/GenBank/DDBJ databases">
        <authorList>
            <person name="King R."/>
        </authorList>
    </citation>
    <scope>NUCLEOTIDE SEQUENCE</scope>
</reference>
<keyword evidence="4" id="KW-1185">Reference proteome</keyword>
<evidence type="ECO:0008006" key="5">
    <source>
        <dbReference type="Google" id="ProtNLM"/>
    </source>
</evidence>
<evidence type="ECO:0000313" key="4">
    <source>
        <dbReference type="Proteomes" id="UP001152798"/>
    </source>
</evidence>
<feature type="region of interest" description="Disordered" evidence="1">
    <location>
        <begin position="218"/>
        <end position="266"/>
    </location>
</feature>
<name>A0A9P0H9B9_NEZVI</name>
<feature type="compositionally biased region" description="Low complexity" evidence="1">
    <location>
        <begin position="232"/>
        <end position="243"/>
    </location>
</feature>
<feature type="compositionally biased region" description="Basic and acidic residues" evidence="1">
    <location>
        <begin position="1212"/>
        <end position="1224"/>
    </location>
</feature>
<dbReference type="Proteomes" id="UP001152798">
    <property type="component" value="Chromosome 4"/>
</dbReference>
<feature type="signal peptide" evidence="2">
    <location>
        <begin position="1"/>
        <end position="16"/>
    </location>
</feature>
<evidence type="ECO:0000256" key="2">
    <source>
        <dbReference type="SAM" id="SignalP"/>
    </source>
</evidence>
<feature type="region of interest" description="Disordered" evidence="1">
    <location>
        <begin position="1054"/>
        <end position="1073"/>
    </location>
</feature>
<evidence type="ECO:0000313" key="3">
    <source>
        <dbReference type="EMBL" id="CAH1397965.1"/>
    </source>
</evidence>
<feature type="compositionally biased region" description="Basic and acidic residues" evidence="1">
    <location>
        <begin position="938"/>
        <end position="950"/>
    </location>
</feature>
<dbReference type="EMBL" id="OV725080">
    <property type="protein sequence ID" value="CAH1397965.1"/>
    <property type="molecule type" value="Genomic_DNA"/>
</dbReference>
<sequence length="1382" mass="155197">MYGVLGVLLLIMGVYSALNDGLPWSRRVGRYKIELLPIAEEEYEAGRVRNAYPLAIGDSGPRNQSFKGHLRGQALVSLDKGKKFKLIGPSKAQNQNYDRIEMTIDSSGKPVDPGAHRRYVRTYGSWAAISAPVKSFINETFVKRYRRKRKKKRRKNGLRRISNSKITDPNLKNAYVRSIFGLMNGLNCTCPPSPEDTTRIRFILTPCECEADYEFTEPTESNELSDEETVEEGSSIDISSSEICTVDTSGPEENIGEESPEPLCTEPESIECETNSEQVQTDQCCQLDPMPKHTIDESRKCMCQMTDPTEEPIEDYATYKTFPFSGCKRKKKIRRPGLKHSAITVRKCCEPNLRRILTLPRSTKKSKCTDSQNVSKKKNEKSSKIKFSRKYSKPKRKNRVAHLKKKEVPTTYNIIKTDQTESLRECEIDSVLSRIKGRINTEESTINNVDSVSIESAEEVGEESENLGCCCGSNLNSARTEKSSSISTNAGLLDAMFKKFLGETEDGSSANWMSKDPPNKDESVTLIINVEDEVIAPPAVNLSMCPTNPLSLAVEEMLAEVKWKMTEAMATATTDMKMLTEVKWKMTGAFPTTTSETQTETGIITAEKLKHVKHRSRTTNDPSSKRGLICTNCFKYNYPSPSNDDDLISAKPVAETVTHHEASHCMELHAPEPNSDPQDILVPYPANEIPVTDADYDQIIDHIRCNFSNDEKKTTLDILKQICEDRYKSVTPSCICGSLQKETAKDNLDYDTQLDTIITQKTHHTESQTTKQQEDDYKESDTVLDESTRRLDTSQHTQRNSCTDEKTHIPMSISRKATTSFETTTLNDLDLELTSDYDAPVSAQTICFPISDFNGPEITTELHKTIKSSSVTKQQTRAEKTTPTLADEDSTPPNPVTPQTICFPVSDLIEPDPTTILRKTIKASSVTEQQETTTPTIEEGKTTKEDDKHLPPRPWKHSDSSVSRQTLCIPISDIIEPDTTTLHRKTVKASSVNSQQTQVKETIQEYEDTTKPCKEGGKQVTPRPCSCTQPSSTTHTRHHTKGHSHHYTLFFHHHNPSSEEHVPSSHQDITSSEGCIPCSNTSLMSSTDDLPSSHKDLPSTLKELPSSHKDLHSTHKEDKSFHKDFPSTHAEVAESSETGNEEGGDRSDNDVTLTTSKHTKTSIGKSGNGKLKPKKEKLKPQRFKFYPPLSLYRTWLSPWAAVQIKQPSSRNKPSESNERGHHNYKKEQHVDNLPHRPMTSTHTMIQSNIRTAASTNMLPNLGKSKGVYMGAIIVGNKYLPPGFYKLEDLKKLKNSGISIPKVVDKKSTAGNARIDYSLRRVLHLNRDRRNNKRKIINKSRYSKPPLNIYSMVQLPKGKIGRIVLDDDISNTMKDKDSETYEL</sequence>
<feature type="region of interest" description="Disordered" evidence="1">
    <location>
        <begin position="1204"/>
        <end position="1224"/>
    </location>
</feature>
<gene>
    <name evidence="3" type="ORF">NEZAVI_LOCUS7704</name>
</gene>
<feature type="compositionally biased region" description="Basic and acidic residues" evidence="1">
    <location>
        <begin position="772"/>
        <end position="793"/>
    </location>
</feature>
<feature type="region of interest" description="Disordered" evidence="1">
    <location>
        <begin position="866"/>
        <end position="899"/>
    </location>
</feature>
<feature type="compositionally biased region" description="Polar residues" evidence="1">
    <location>
        <begin position="1150"/>
        <end position="1165"/>
    </location>
</feature>
<evidence type="ECO:0000256" key="1">
    <source>
        <dbReference type="SAM" id="MobiDB-lite"/>
    </source>
</evidence>
<feature type="region of interest" description="Disordered" evidence="1">
    <location>
        <begin position="360"/>
        <end position="395"/>
    </location>
</feature>
<protein>
    <recommendedName>
        <fullName evidence="5">Neuropeptide</fullName>
    </recommendedName>
</protein>